<dbReference type="HOGENOM" id="CLU_034087_0_0_6"/>
<feature type="domain" description="DUF3131" evidence="1">
    <location>
        <begin position="64"/>
        <end position="431"/>
    </location>
</feature>
<accession>B8CLZ2</accession>
<dbReference type="InterPro" id="IPR021478">
    <property type="entry name" value="DUF3131"/>
</dbReference>
<dbReference type="Pfam" id="PF11329">
    <property type="entry name" value="DUF3131"/>
    <property type="match status" value="1"/>
</dbReference>
<dbReference type="Proteomes" id="UP000000753">
    <property type="component" value="Chromosome"/>
</dbReference>
<keyword evidence="3" id="KW-1185">Reference proteome</keyword>
<evidence type="ECO:0000259" key="1">
    <source>
        <dbReference type="Pfam" id="PF11329"/>
    </source>
</evidence>
<dbReference type="AlphaFoldDB" id="B8CLZ2"/>
<dbReference type="STRING" id="225849.swp_2165"/>
<dbReference type="RefSeq" id="WP_020912278.1">
    <property type="nucleotide sequence ID" value="NC_011566.1"/>
</dbReference>
<gene>
    <name evidence="2" type="ordered locus">swp_2165</name>
</gene>
<dbReference type="Gene3D" id="1.50.10.140">
    <property type="match status" value="1"/>
</dbReference>
<name>B8CLZ2_SHEPW</name>
<sequence>MESSSSFVKARHHIVFLAGLFTALAIAFTIETREYNQVMGNLSFTSSEPIPFRENRVLTDQEYQWAEIAWRYFENNYQDNTGLVNSVDGYPSTTMWDTASYLMALISAQRLNVITYDEFNLKMEKALTTLSRIPLVKDELPNKAYDTQTLKMVDYTNKPTADEYGIGWSAIDIGRILVPMNILIWQYPKFNKQVNSVLQHWKIGVMTQNGYMFGSRPAKSGPGLDLVQEGRIGYEEYASKALSLMGRDVFNALKYADYLKLIEIDGVDIPTDSRDPAKYHAHNYVVSESYILDSIEFGADSVSRIFAFRVYKAQEQRYKRSGIITAVSEDHIDQAPYFVYNTVFSDGKKWNAITDTGDDASDYRTLSTKAAFGWYALYDTPYADKLITGVESLYSDNKGWYSGLYEKTGEANTAITANTNGIVLESLAYIQYGALLNVGVEDQL</sequence>
<dbReference type="KEGG" id="swp:swp_2165"/>
<proteinExistence type="predicted"/>
<protein>
    <recommendedName>
        <fullName evidence="1">DUF3131 domain-containing protein</fullName>
    </recommendedName>
</protein>
<dbReference type="OrthoDB" id="9147113at2"/>
<dbReference type="eggNOG" id="COG3170">
    <property type="taxonomic scope" value="Bacteria"/>
</dbReference>
<reference evidence="2 3" key="1">
    <citation type="journal article" date="2008" name="PLoS ONE">
        <title>Environmental adaptation: genomic analysis of the piezotolerant and psychrotolerant deep-sea iron reducing bacterium Shewanella piezotolerans WP3.</title>
        <authorList>
            <person name="Wang F."/>
            <person name="Wang J."/>
            <person name="Jian H."/>
            <person name="Zhang B."/>
            <person name="Li S."/>
            <person name="Wang F."/>
            <person name="Zeng X."/>
            <person name="Gao L."/>
            <person name="Bartlett D.H."/>
            <person name="Yu J."/>
            <person name="Hu S."/>
            <person name="Xiao X."/>
        </authorList>
    </citation>
    <scope>NUCLEOTIDE SEQUENCE [LARGE SCALE GENOMIC DNA]</scope>
    <source>
        <strain evidence="3">WP3 / JCM 13877</strain>
    </source>
</reference>
<dbReference type="EMBL" id="CP000472">
    <property type="protein sequence ID" value="ACJ28916.1"/>
    <property type="molecule type" value="Genomic_DNA"/>
</dbReference>
<evidence type="ECO:0000313" key="3">
    <source>
        <dbReference type="Proteomes" id="UP000000753"/>
    </source>
</evidence>
<evidence type="ECO:0000313" key="2">
    <source>
        <dbReference type="EMBL" id="ACJ28916.1"/>
    </source>
</evidence>
<organism evidence="2 3">
    <name type="scientific">Shewanella piezotolerans (strain WP3 / JCM 13877)</name>
    <dbReference type="NCBI Taxonomy" id="225849"/>
    <lineage>
        <taxon>Bacteria</taxon>
        <taxon>Pseudomonadati</taxon>
        <taxon>Pseudomonadota</taxon>
        <taxon>Gammaproteobacteria</taxon>
        <taxon>Alteromonadales</taxon>
        <taxon>Shewanellaceae</taxon>
        <taxon>Shewanella</taxon>
    </lineage>
</organism>